<reference evidence="1" key="1">
    <citation type="submission" date="2014-09" db="EMBL/GenBank/DDBJ databases">
        <authorList>
            <person name="Magalhaes I.L.F."/>
            <person name="Oliveira U."/>
            <person name="Santos F.R."/>
            <person name="Vidigal T.H.D.A."/>
            <person name="Brescovit A.D."/>
            <person name="Santos A.J."/>
        </authorList>
    </citation>
    <scope>NUCLEOTIDE SEQUENCE</scope>
    <source>
        <tissue evidence="1">Shoot tissue taken approximately 20 cm above the soil surface</tissue>
    </source>
</reference>
<reference evidence="1" key="2">
    <citation type="journal article" date="2015" name="Data Brief">
        <title>Shoot transcriptome of the giant reed, Arundo donax.</title>
        <authorList>
            <person name="Barrero R.A."/>
            <person name="Guerrero F.D."/>
            <person name="Moolhuijzen P."/>
            <person name="Goolsby J.A."/>
            <person name="Tidwell J."/>
            <person name="Bellgard S.E."/>
            <person name="Bellgard M.I."/>
        </authorList>
    </citation>
    <scope>NUCLEOTIDE SEQUENCE</scope>
    <source>
        <tissue evidence="1">Shoot tissue taken approximately 20 cm above the soil surface</tissue>
    </source>
</reference>
<accession>A0A0A8Z3P6</accession>
<proteinExistence type="predicted"/>
<sequence>MFSVPVLARCLMTKETRDLPLSSAKGRKKEVRVDGFFPSVFTVESMS</sequence>
<dbReference type="EMBL" id="GBRH01265582">
    <property type="protein sequence ID" value="JAD32313.1"/>
    <property type="molecule type" value="Transcribed_RNA"/>
</dbReference>
<protein>
    <submittedName>
        <fullName evidence="1">Uncharacterized protein</fullName>
    </submittedName>
</protein>
<name>A0A0A8Z3P6_ARUDO</name>
<dbReference type="AlphaFoldDB" id="A0A0A8Z3P6"/>
<evidence type="ECO:0000313" key="1">
    <source>
        <dbReference type="EMBL" id="JAD32313.1"/>
    </source>
</evidence>
<organism evidence="1">
    <name type="scientific">Arundo donax</name>
    <name type="common">Giant reed</name>
    <name type="synonym">Donax arundinaceus</name>
    <dbReference type="NCBI Taxonomy" id="35708"/>
    <lineage>
        <taxon>Eukaryota</taxon>
        <taxon>Viridiplantae</taxon>
        <taxon>Streptophyta</taxon>
        <taxon>Embryophyta</taxon>
        <taxon>Tracheophyta</taxon>
        <taxon>Spermatophyta</taxon>
        <taxon>Magnoliopsida</taxon>
        <taxon>Liliopsida</taxon>
        <taxon>Poales</taxon>
        <taxon>Poaceae</taxon>
        <taxon>PACMAD clade</taxon>
        <taxon>Arundinoideae</taxon>
        <taxon>Arundineae</taxon>
        <taxon>Arundo</taxon>
    </lineage>
</organism>